<dbReference type="Pfam" id="PF08263">
    <property type="entry name" value="LRRNT_2"/>
    <property type="match status" value="1"/>
</dbReference>
<evidence type="ECO:0000256" key="8">
    <source>
        <dbReference type="ARBA" id="ARBA00022989"/>
    </source>
</evidence>
<dbReference type="InterPro" id="IPR052941">
    <property type="entry name" value="StomDev_PlantInt_Reg"/>
</dbReference>
<comment type="subcellular location">
    <subcellularLocation>
        <location evidence="2">Membrane</location>
    </subcellularLocation>
    <subcellularLocation>
        <location evidence="1">Secreted</location>
        <location evidence="1">Cell wall</location>
    </subcellularLocation>
</comment>
<keyword evidence="10" id="KW-0325">Glycoprotein</keyword>
<keyword evidence="3" id="KW-0964">Secreted</keyword>
<dbReference type="InterPro" id="IPR032675">
    <property type="entry name" value="LRR_dom_sf"/>
</dbReference>
<evidence type="ECO:0000259" key="12">
    <source>
        <dbReference type="Pfam" id="PF08263"/>
    </source>
</evidence>
<dbReference type="InterPro" id="IPR055414">
    <property type="entry name" value="LRR_R13L4/SHOC2-like"/>
</dbReference>
<dbReference type="FunFam" id="3.80.10.10:FF:000041">
    <property type="entry name" value="LRR receptor-like serine/threonine-protein kinase ERECTA"/>
    <property type="match status" value="1"/>
</dbReference>
<dbReference type="AlphaFoldDB" id="A0AAJ6U947"/>
<dbReference type="Proteomes" id="UP000694918">
    <property type="component" value="Unplaced"/>
</dbReference>
<keyword evidence="5" id="KW-0812">Transmembrane</keyword>
<evidence type="ECO:0000256" key="10">
    <source>
        <dbReference type="ARBA" id="ARBA00023180"/>
    </source>
</evidence>
<dbReference type="Pfam" id="PF23598">
    <property type="entry name" value="LRR_14"/>
    <property type="match status" value="1"/>
</dbReference>
<dbReference type="InterPro" id="IPR013210">
    <property type="entry name" value="LRR_N_plant-typ"/>
</dbReference>
<evidence type="ECO:0000313" key="14">
    <source>
        <dbReference type="Proteomes" id="UP000694918"/>
    </source>
</evidence>
<keyword evidence="9" id="KW-0472">Membrane</keyword>
<gene>
    <name evidence="15" type="primary">LOC105126058</name>
</gene>
<keyword evidence="14" id="KW-1185">Reference proteome</keyword>
<keyword evidence="4" id="KW-0433">Leucine-rich repeat</keyword>
<proteinExistence type="inferred from homology"/>
<dbReference type="SUPFAM" id="SSF52058">
    <property type="entry name" value="L domain-like"/>
    <property type="match status" value="1"/>
</dbReference>
<accession>A0AAJ6U947</accession>
<dbReference type="PANTHER" id="PTHR48004">
    <property type="entry name" value="OS01G0149700 PROTEIN"/>
    <property type="match status" value="1"/>
</dbReference>
<keyword evidence="7" id="KW-0677">Repeat</keyword>
<dbReference type="GeneID" id="105126058"/>
<evidence type="ECO:0000259" key="13">
    <source>
        <dbReference type="Pfam" id="PF23598"/>
    </source>
</evidence>
<dbReference type="KEGG" id="peu:105126058"/>
<keyword evidence="8" id="KW-1133">Transmembrane helix</keyword>
<dbReference type="FunFam" id="3.80.10.10:FF:000400">
    <property type="entry name" value="Nuclear pore complex protein NUP107"/>
    <property type="match status" value="1"/>
</dbReference>
<dbReference type="SMART" id="SM00369">
    <property type="entry name" value="LRR_TYP"/>
    <property type="match status" value="4"/>
</dbReference>
<organism evidence="14 15">
    <name type="scientific">Populus euphratica</name>
    <name type="common">Euphrates poplar</name>
    <dbReference type="NCBI Taxonomy" id="75702"/>
    <lineage>
        <taxon>Eukaryota</taxon>
        <taxon>Viridiplantae</taxon>
        <taxon>Streptophyta</taxon>
        <taxon>Embryophyta</taxon>
        <taxon>Tracheophyta</taxon>
        <taxon>Spermatophyta</taxon>
        <taxon>Magnoliopsida</taxon>
        <taxon>eudicotyledons</taxon>
        <taxon>Gunneridae</taxon>
        <taxon>Pentapetalae</taxon>
        <taxon>rosids</taxon>
        <taxon>fabids</taxon>
        <taxon>Malpighiales</taxon>
        <taxon>Salicaceae</taxon>
        <taxon>Saliceae</taxon>
        <taxon>Populus</taxon>
    </lineage>
</organism>
<dbReference type="GO" id="GO:0016020">
    <property type="term" value="C:membrane"/>
    <property type="evidence" value="ECO:0007669"/>
    <property type="project" value="UniProtKB-SubCell"/>
</dbReference>
<evidence type="ECO:0000256" key="3">
    <source>
        <dbReference type="ARBA" id="ARBA00022512"/>
    </source>
</evidence>
<keyword evidence="6" id="KW-0732">Signal</keyword>
<evidence type="ECO:0000256" key="2">
    <source>
        <dbReference type="ARBA" id="ARBA00004370"/>
    </source>
</evidence>
<evidence type="ECO:0000256" key="4">
    <source>
        <dbReference type="ARBA" id="ARBA00022614"/>
    </source>
</evidence>
<reference evidence="15" key="1">
    <citation type="submission" date="2025-08" db="UniProtKB">
        <authorList>
            <consortium name="RefSeq"/>
        </authorList>
    </citation>
    <scope>IDENTIFICATION</scope>
</reference>
<evidence type="ECO:0000256" key="5">
    <source>
        <dbReference type="ARBA" id="ARBA00022692"/>
    </source>
</evidence>
<keyword evidence="3" id="KW-0134">Cell wall</keyword>
<dbReference type="RefSeq" id="XP_011025084.1">
    <property type="nucleotide sequence ID" value="XM_011026782.1"/>
</dbReference>
<evidence type="ECO:0000256" key="7">
    <source>
        <dbReference type="ARBA" id="ARBA00022737"/>
    </source>
</evidence>
<evidence type="ECO:0000256" key="9">
    <source>
        <dbReference type="ARBA" id="ARBA00023136"/>
    </source>
</evidence>
<dbReference type="InterPro" id="IPR003591">
    <property type="entry name" value="Leu-rich_rpt_typical-subtyp"/>
</dbReference>
<name>A0AAJ6U947_POPEU</name>
<sequence length="482" mass="52178">MNSTHEYVADYCAIVNLFYMARSTFEKAWARVPHGPTSPIFPACLRNLIAITNIYKQPRLPTSKTSSPLLIISLSLSLNALCFHYRHPLLKTQNYHILAISKRPPPAFYSSKTQKSSGMSVLLLTTLTLLTLISVTSSCTPSDLAALQAFKSTLDEPYLGIFNTWAGTNCCSNWYGISCDPTTGRVADINLRGESEDPIFEKAGRSGYMTGSINPSICKLDRLSTLILADWKGVSGEIPECVVSLSNLRILDLIGNKISGKIPANIGNLQRLAVLNLADNGLAGEIPSSLTKLANMKHLDLSNNMLTGQLPSDFGNLKMLSRALLSKNQLSGAIPSSISVMYRLADLDLSVNQISGWLPDWIGSMPVLSTLNLDSNMISGPLPESLLSSTVLGMLNLSKNAIEGNIPDAFGPKTYFMALDLSYNNFKGPIPSSLSSSAYVGHLDLSHNYLCGPIPVGSPFDHLEASSYSFNDCLCGNPLRAC</sequence>
<dbReference type="Gene3D" id="3.80.10.10">
    <property type="entry name" value="Ribonuclease Inhibitor"/>
    <property type="match status" value="2"/>
</dbReference>
<dbReference type="InterPro" id="IPR001611">
    <property type="entry name" value="Leu-rich_rpt"/>
</dbReference>
<evidence type="ECO:0000256" key="6">
    <source>
        <dbReference type="ARBA" id="ARBA00022729"/>
    </source>
</evidence>
<evidence type="ECO:0000256" key="1">
    <source>
        <dbReference type="ARBA" id="ARBA00004191"/>
    </source>
</evidence>
<feature type="domain" description="Disease resistance R13L4/SHOC-2-like LRR" evidence="13">
    <location>
        <begin position="215"/>
        <end position="321"/>
    </location>
</feature>
<protein>
    <submittedName>
        <fullName evidence="15">DNA-damage-repair/toleration protein DRT100-like</fullName>
    </submittedName>
</protein>
<evidence type="ECO:0000313" key="15">
    <source>
        <dbReference type="RefSeq" id="XP_011025084.1"/>
    </source>
</evidence>
<dbReference type="Pfam" id="PF00560">
    <property type="entry name" value="LRR_1"/>
    <property type="match status" value="3"/>
</dbReference>
<evidence type="ECO:0000256" key="11">
    <source>
        <dbReference type="ARBA" id="ARBA00038043"/>
    </source>
</evidence>
<comment type="similarity">
    <text evidence="11">Belongs to the polygalacturonase-inhibiting protein family.</text>
</comment>
<feature type="domain" description="Leucine-rich repeat-containing N-terminal plant-type" evidence="12">
    <location>
        <begin position="141"/>
        <end position="180"/>
    </location>
</feature>
<dbReference type="PANTHER" id="PTHR48004:SF59">
    <property type="entry name" value="LEUCINE-RICH REPEAT-CONTAINING N-TERMINAL PLANT-TYPE DOMAIN-CONTAINING PROTEIN"/>
    <property type="match status" value="1"/>
</dbReference>